<reference evidence="5" key="1">
    <citation type="journal article" date="2022" name="Environ. Microbiol.">
        <title>Functional analysis, diversity, and distribution of carbendazim hydrolases MheI and CbmA, responsible for the initial step in carbendazim degradation.</title>
        <authorList>
            <person name="Zhang M."/>
            <person name="Bai X."/>
            <person name="Li Q."/>
            <person name="Zhang L."/>
            <person name="Zhu Q."/>
            <person name="Gao S."/>
            <person name="Ke Z."/>
            <person name="Jiang M."/>
            <person name="Hu J."/>
            <person name="Qiu J."/>
            <person name="Hong Q."/>
        </authorList>
    </citation>
    <scope>NUCLEOTIDE SEQUENCE [LARGE SCALE GENOMIC DNA]</scope>
    <source>
        <strain evidence="5">djl-6</strain>
    </source>
</reference>
<evidence type="ECO:0000313" key="4">
    <source>
        <dbReference type="EMBL" id="UPU46242.1"/>
    </source>
</evidence>
<keyword evidence="5" id="KW-1185">Reference proteome</keyword>
<name>A0AB38RM50_RHOSG</name>
<dbReference type="EMBL" id="CP096564">
    <property type="protein sequence ID" value="UPU46242.1"/>
    <property type="molecule type" value="Genomic_DNA"/>
</dbReference>
<feature type="region of interest" description="Disordered" evidence="1">
    <location>
        <begin position="60"/>
        <end position="79"/>
    </location>
</feature>
<dbReference type="AlphaFoldDB" id="A0AB38RM50"/>
<evidence type="ECO:0000256" key="2">
    <source>
        <dbReference type="SAM" id="SignalP"/>
    </source>
</evidence>
<keyword evidence="2" id="KW-0732">Signal</keyword>
<sequence>MRTIGRRSVTALALAATVLTLSAGCGSDSDTFDPAPTPLDTISAPTNVSWESYNGVRLPRSLADGPKNSSTTPSGYSQSPQGAVLAAIRGQAYLALTPDANWGEMVSIVTAPGPGRDEFAANRALVSVTGPVPAEQAPKFIAFKVTDYTPGDSATAAVDVVQEIGSPPALFVYPVALEWIGDWRLVLPTAAENIDAREVDNLDGYTLIEEKK</sequence>
<feature type="domain" description="DUF8175" evidence="3">
    <location>
        <begin position="42"/>
        <end position="206"/>
    </location>
</feature>
<dbReference type="Pfam" id="PF26526">
    <property type="entry name" value="DUF8175"/>
    <property type="match status" value="1"/>
</dbReference>
<gene>
    <name evidence="4" type="ORF">M0639_29790</name>
</gene>
<dbReference type="InterPro" id="IPR058488">
    <property type="entry name" value="DUF8175"/>
</dbReference>
<evidence type="ECO:0000259" key="3">
    <source>
        <dbReference type="Pfam" id="PF26526"/>
    </source>
</evidence>
<feature type="chain" id="PRO_5044192486" description="DUF8175 domain-containing protein" evidence="2">
    <location>
        <begin position="24"/>
        <end position="212"/>
    </location>
</feature>
<dbReference type="Proteomes" id="UP000831484">
    <property type="component" value="Plasmid pdjl-6-1"/>
</dbReference>
<feature type="compositionally biased region" description="Polar residues" evidence="1">
    <location>
        <begin position="67"/>
        <end position="79"/>
    </location>
</feature>
<evidence type="ECO:0000256" key="1">
    <source>
        <dbReference type="SAM" id="MobiDB-lite"/>
    </source>
</evidence>
<evidence type="ECO:0000313" key="5">
    <source>
        <dbReference type="Proteomes" id="UP000831484"/>
    </source>
</evidence>
<keyword evidence="4" id="KW-0614">Plasmid</keyword>
<geneLocation type="plasmid" evidence="4 5">
    <name>pdjl-6-1</name>
</geneLocation>
<dbReference type="PROSITE" id="PS51257">
    <property type="entry name" value="PROKAR_LIPOPROTEIN"/>
    <property type="match status" value="1"/>
</dbReference>
<feature type="signal peptide" evidence="2">
    <location>
        <begin position="1"/>
        <end position="23"/>
    </location>
</feature>
<protein>
    <recommendedName>
        <fullName evidence="3">DUF8175 domain-containing protein</fullName>
    </recommendedName>
</protein>
<organism evidence="4 5">
    <name type="scientific">Rhodococcus qingshengii JCM 15477</name>
    <dbReference type="NCBI Taxonomy" id="1303681"/>
    <lineage>
        <taxon>Bacteria</taxon>
        <taxon>Bacillati</taxon>
        <taxon>Actinomycetota</taxon>
        <taxon>Actinomycetes</taxon>
        <taxon>Mycobacteriales</taxon>
        <taxon>Nocardiaceae</taxon>
        <taxon>Rhodococcus</taxon>
        <taxon>Rhodococcus erythropolis group</taxon>
    </lineage>
</organism>
<accession>A0AB38RM50</accession>
<dbReference type="RefSeq" id="WP_064075398.1">
    <property type="nucleotide sequence ID" value="NZ_CP096564.1"/>
</dbReference>
<proteinExistence type="predicted"/>